<sequence length="67" mass="7758">MDIDMLLGLELSEADQILKDNNIKFTVNEIKGYKDQDILNIPRVIKIKKLENDEVQLTVTYFSTSIE</sequence>
<dbReference type="Proteomes" id="UP000190140">
    <property type="component" value="Unassembled WGS sequence"/>
</dbReference>
<evidence type="ECO:0000313" key="1">
    <source>
        <dbReference type="EMBL" id="OPJ57123.1"/>
    </source>
</evidence>
<name>A0A1V4IB30_9FIRM</name>
<evidence type="ECO:0000313" key="2">
    <source>
        <dbReference type="Proteomes" id="UP000190140"/>
    </source>
</evidence>
<proteinExistence type="predicted"/>
<keyword evidence="2" id="KW-1185">Reference proteome</keyword>
<dbReference type="EMBL" id="MZGW01000001">
    <property type="protein sequence ID" value="OPJ57123.1"/>
    <property type="molecule type" value="Genomic_DNA"/>
</dbReference>
<organism evidence="1 2">
    <name type="scientific">Alkalithermobacter paradoxus</name>
    <dbReference type="NCBI Taxonomy" id="29349"/>
    <lineage>
        <taxon>Bacteria</taxon>
        <taxon>Bacillati</taxon>
        <taxon>Bacillota</taxon>
        <taxon>Clostridia</taxon>
        <taxon>Peptostreptococcales</taxon>
        <taxon>Tepidibacteraceae</taxon>
        <taxon>Alkalithermobacter</taxon>
    </lineage>
</organism>
<dbReference type="RefSeq" id="WP_079410733.1">
    <property type="nucleotide sequence ID" value="NZ_MZGW01000001.1"/>
</dbReference>
<dbReference type="OrthoDB" id="1757299at2"/>
<gene>
    <name evidence="1" type="ORF">CLOTH_04060</name>
</gene>
<accession>A0A1V4IB30</accession>
<reference evidence="1 2" key="1">
    <citation type="submission" date="2017-03" db="EMBL/GenBank/DDBJ databases">
        <title>Genome sequence of Clostridium thermoalcaliphilum DSM 7309.</title>
        <authorList>
            <person name="Poehlein A."/>
            <person name="Daniel R."/>
        </authorList>
    </citation>
    <scope>NUCLEOTIDE SEQUENCE [LARGE SCALE GENOMIC DNA]</scope>
    <source>
        <strain evidence="1 2">DSM 7309</strain>
    </source>
</reference>
<dbReference type="STRING" id="29349.CLOTH_04060"/>
<comment type="caution">
    <text evidence="1">The sequence shown here is derived from an EMBL/GenBank/DDBJ whole genome shotgun (WGS) entry which is preliminary data.</text>
</comment>
<protein>
    <recommendedName>
        <fullName evidence="3">PASTA domain-containing protein</fullName>
    </recommendedName>
</protein>
<evidence type="ECO:0008006" key="3">
    <source>
        <dbReference type="Google" id="ProtNLM"/>
    </source>
</evidence>
<dbReference type="AlphaFoldDB" id="A0A1V4IB30"/>